<dbReference type="GO" id="GO:0030246">
    <property type="term" value="F:carbohydrate binding"/>
    <property type="evidence" value="ECO:0007669"/>
    <property type="project" value="TreeGrafter"/>
</dbReference>
<name>A0A378AVB6_KLEPN</name>
<proteinExistence type="inferred from homology"/>
<protein>
    <submittedName>
        <fullName evidence="4">L-arabinose-binding periplasmic protein AraF</fullName>
    </submittedName>
</protein>
<comment type="subcellular location">
    <subcellularLocation>
        <location evidence="1">Periplasm</location>
    </subcellularLocation>
</comment>
<dbReference type="Pfam" id="PF00532">
    <property type="entry name" value="Peripla_BP_1"/>
    <property type="match status" value="1"/>
</dbReference>
<dbReference type="PANTHER" id="PTHR30036">
    <property type="entry name" value="D-XYLOSE-BINDING PERIPLASMIC PROTEIN"/>
    <property type="match status" value="1"/>
</dbReference>
<dbReference type="GO" id="GO:0030288">
    <property type="term" value="C:outer membrane-bounded periplasmic space"/>
    <property type="evidence" value="ECO:0007669"/>
    <property type="project" value="TreeGrafter"/>
</dbReference>
<dbReference type="InterPro" id="IPR050555">
    <property type="entry name" value="Bact_Solute-Bind_Prot2"/>
</dbReference>
<comment type="similarity">
    <text evidence="2">Belongs to the bacterial solute-binding protein 2 family.</text>
</comment>
<dbReference type="SUPFAM" id="SSF53822">
    <property type="entry name" value="Periplasmic binding protein-like I"/>
    <property type="match status" value="1"/>
</dbReference>
<evidence type="ECO:0000313" key="5">
    <source>
        <dbReference type="Proteomes" id="UP000255192"/>
    </source>
</evidence>
<dbReference type="Gene3D" id="3.40.50.2300">
    <property type="match status" value="1"/>
</dbReference>
<dbReference type="Proteomes" id="UP000255192">
    <property type="component" value="Unassembled WGS sequence"/>
</dbReference>
<dbReference type="PANTHER" id="PTHR30036:SF6">
    <property type="entry name" value="L-ARABINOSE-BINDING PERIPLASMIC PROTEIN"/>
    <property type="match status" value="1"/>
</dbReference>
<evidence type="ECO:0000313" key="4">
    <source>
        <dbReference type="EMBL" id="STV22280.1"/>
    </source>
</evidence>
<sequence length="127" mass="13757">MPIKIVNSDFSLHESELKLEFTMHKFTKALAAIGLAAVMSQSAMAENLKLGFLVKQPEEPWFQTEWKFADKAGKDLGFDVIKIAVPDGEKTLNAIDSLAASGAKALSSVPPIPSSGRRLSPKRVAMT</sequence>
<evidence type="ECO:0000256" key="1">
    <source>
        <dbReference type="ARBA" id="ARBA00004418"/>
    </source>
</evidence>
<reference evidence="4 5" key="1">
    <citation type="submission" date="2018-06" db="EMBL/GenBank/DDBJ databases">
        <authorList>
            <consortium name="Pathogen Informatics"/>
            <person name="Doyle S."/>
        </authorList>
    </citation>
    <scope>NUCLEOTIDE SEQUENCE [LARGE SCALE GENOMIC DNA]</scope>
    <source>
        <strain evidence="4 5">NCTC204</strain>
    </source>
</reference>
<dbReference type="InterPro" id="IPR001761">
    <property type="entry name" value="Peripla_BP/Lac1_sug-bd_dom"/>
</dbReference>
<accession>A0A378AVB6</accession>
<dbReference type="AlphaFoldDB" id="A0A378AVB6"/>
<evidence type="ECO:0000259" key="3">
    <source>
        <dbReference type="Pfam" id="PF00532"/>
    </source>
</evidence>
<gene>
    <name evidence="4" type="primary">araF_1</name>
    <name evidence="4" type="ORF">NCTC204_04632</name>
</gene>
<dbReference type="InterPro" id="IPR028082">
    <property type="entry name" value="Peripla_BP_I"/>
</dbReference>
<organism evidence="4 5">
    <name type="scientific">Klebsiella pneumoniae</name>
    <dbReference type="NCBI Taxonomy" id="573"/>
    <lineage>
        <taxon>Bacteria</taxon>
        <taxon>Pseudomonadati</taxon>
        <taxon>Pseudomonadota</taxon>
        <taxon>Gammaproteobacteria</taxon>
        <taxon>Enterobacterales</taxon>
        <taxon>Enterobacteriaceae</taxon>
        <taxon>Klebsiella/Raoultella group</taxon>
        <taxon>Klebsiella</taxon>
        <taxon>Klebsiella pneumoniae complex</taxon>
    </lineage>
</organism>
<evidence type="ECO:0000256" key="2">
    <source>
        <dbReference type="ARBA" id="ARBA00007639"/>
    </source>
</evidence>
<feature type="domain" description="Periplasmic binding protein/LacI sugar binding" evidence="3">
    <location>
        <begin position="48"/>
        <end position="106"/>
    </location>
</feature>
<dbReference type="EMBL" id="UGMD01000002">
    <property type="protein sequence ID" value="STV22280.1"/>
    <property type="molecule type" value="Genomic_DNA"/>
</dbReference>